<sequence length="219" mass="24936">MIKNVARSGPITKIQKEALVDFMEQNEALQRGTFSPTFTFKHARTLWEEITIKLNSIAGGTQKDWKSWRKLKHVVVDTARFKKIVKSRASMYQRHATGTGGGEPTQFEFDKPEEQILNMLPAAQLEGIAGVHETVATFNFRPLQEAVVEPQVEAIVEPQVEAIVEPQVDLEADIPLTNETDHAYSTPPKKQKIVRSRRLEESIQISKEFVVEIYKKKYC</sequence>
<keyword evidence="8" id="KW-1185">Reference proteome</keyword>
<comment type="function">
    <text evidence="5">Involved in transvection phenomena (= synapsis-dependent gene expression), where the synaptic pairing of chromosomes carrying genes with which zeste interacts influences the expression of these genes. Zeste binds to DNA and stimulates transcription from a nearby promoter.</text>
</comment>
<organism evidence="7 8">
    <name type="scientific">Popillia japonica</name>
    <name type="common">Japanese beetle</name>
    <dbReference type="NCBI Taxonomy" id="7064"/>
    <lineage>
        <taxon>Eukaryota</taxon>
        <taxon>Metazoa</taxon>
        <taxon>Ecdysozoa</taxon>
        <taxon>Arthropoda</taxon>
        <taxon>Hexapoda</taxon>
        <taxon>Insecta</taxon>
        <taxon>Pterygota</taxon>
        <taxon>Neoptera</taxon>
        <taxon>Endopterygota</taxon>
        <taxon>Coleoptera</taxon>
        <taxon>Polyphaga</taxon>
        <taxon>Scarabaeiformia</taxon>
        <taxon>Scarabaeidae</taxon>
        <taxon>Rutelinae</taxon>
        <taxon>Popillia</taxon>
    </lineage>
</organism>
<keyword evidence="7" id="KW-0238">DNA-binding</keyword>
<evidence type="ECO:0000259" key="6">
    <source>
        <dbReference type="Pfam" id="PF13873"/>
    </source>
</evidence>
<keyword evidence="3" id="KW-0805">Transcription regulation</keyword>
<keyword evidence="4" id="KW-0804">Transcription</keyword>
<evidence type="ECO:0000256" key="1">
    <source>
        <dbReference type="ARBA" id="ARBA00011764"/>
    </source>
</evidence>
<evidence type="ECO:0000313" key="7">
    <source>
        <dbReference type="EMBL" id="KAK9685541.1"/>
    </source>
</evidence>
<dbReference type="GO" id="GO:0003677">
    <property type="term" value="F:DNA binding"/>
    <property type="evidence" value="ECO:0007669"/>
    <property type="project" value="UniProtKB-KW"/>
</dbReference>
<feature type="domain" description="Myb/SANT-like DNA-binding" evidence="6">
    <location>
        <begin position="12"/>
        <end position="70"/>
    </location>
</feature>
<dbReference type="Proteomes" id="UP001458880">
    <property type="component" value="Unassembled WGS sequence"/>
</dbReference>
<name>A0AAW1I9B6_POPJA</name>
<comment type="subunit">
    <text evidence="1">Self-associates forming complexes of several hundred monomers.</text>
</comment>
<dbReference type="InterPro" id="IPR028002">
    <property type="entry name" value="Myb_DNA-bind_5"/>
</dbReference>
<accession>A0AAW1I9B6</accession>
<dbReference type="Pfam" id="PF13873">
    <property type="entry name" value="Myb_DNA-bind_5"/>
    <property type="match status" value="1"/>
</dbReference>
<evidence type="ECO:0000256" key="2">
    <source>
        <dbReference type="ARBA" id="ARBA00016807"/>
    </source>
</evidence>
<evidence type="ECO:0000256" key="5">
    <source>
        <dbReference type="ARBA" id="ARBA00025466"/>
    </source>
</evidence>
<gene>
    <name evidence="7" type="ORF">QE152_g37965</name>
</gene>
<dbReference type="EMBL" id="JASPKY010000772">
    <property type="protein sequence ID" value="KAK9685541.1"/>
    <property type="molecule type" value="Genomic_DNA"/>
</dbReference>
<evidence type="ECO:0000313" key="8">
    <source>
        <dbReference type="Proteomes" id="UP001458880"/>
    </source>
</evidence>
<evidence type="ECO:0000256" key="4">
    <source>
        <dbReference type="ARBA" id="ARBA00023163"/>
    </source>
</evidence>
<protein>
    <recommendedName>
        <fullName evidence="2">Regulatory protein zeste</fullName>
    </recommendedName>
</protein>
<proteinExistence type="predicted"/>
<dbReference type="AlphaFoldDB" id="A0AAW1I9B6"/>
<reference evidence="7 8" key="1">
    <citation type="journal article" date="2024" name="BMC Genomics">
        <title>De novo assembly and annotation of Popillia japonica's genome with initial clues to its potential as an invasive pest.</title>
        <authorList>
            <person name="Cucini C."/>
            <person name="Boschi S."/>
            <person name="Funari R."/>
            <person name="Cardaioli E."/>
            <person name="Iannotti N."/>
            <person name="Marturano G."/>
            <person name="Paoli F."/>
            <person name="Bruttini M."/>
            <person name="Carapelli A."/>
            <person name="Frati F."/>
            <person name="Nardi F."/>
        </authorList>
    </citation>
    <scope>NUCLEOTIDE SEQUENCE [LARGE SCALE GENOMIC DNA]</scope>
    <source>
        <strain evidence="7">DMR45628</strain>
    </source>
</reference>
<comment type="caution">
    <text evidence="7">The sequence shown here is derived from an EMBL/GenBank/DDBJ whole genome shotgun (WGS) entry which is preliminary data.</text>
</comment>
<evidence type="ECO:0000256" key="3">
    <source>
        <dbReference type="ARBA" id="ARBA00023015"/>
    </source>
</evidence>